<feature type="domain" description="U2A'/phosphoprotein 32 family A C-terminal" evidence="4">
    <location>
        <begin position="81"/>
        <end position="99"/>
    </location>
</feature>
<dbReference type="EnsemblProtists" id="EOD05108">
    <property type="protein sequence ID" value="EOD05108"/>
    <property type="gene ID" value="EMIHUDRAFT_220187"/>
</dbReference>
<dbReference type="HOGENOM" id="CLU_063314_3_1_1"/>
<feature type="domain" description="U2A'/phosphoprotein 32 family A C-terminal" evidence="4">
    <location>
        <begin position="108"/>
        <end position="126"/>
    </location>
</feature>
<dbReference type="SUPFAM" id="SSF52058">
    <property type="entry name" value="L domain-like"/>
    <property type="match status" value="1"/>
</dbReference>
<dbReference type="InterPro" id="IPR045081">
    <property type="entry name" value="AN32"/>
</dbReference>
<reference evidence="6" key="1">
    <citation type="journal article" date="2013" name="Nature">
        <title>Pan genome of the phytoplankton Emiliania underpins its global distribution.</title>
        <authorList>
            <person name="Read B.A."/>
            <person name="Kegel J."/>
            <person name="Klute M.J."/>
            <person name="Kuo A."/>
            <person name="Lefebvre S.C."/>
            <person name="Maumus F."/>
            <person name="Mayer C."/>
            <person name="Miller J."/>
            <person name="Monier A."/>
            <person name="Salamov A."/>
            <person name="Young J."/>
            <person name="Aguilar M."/>
            <person name="Claverie J.M."/>
            <person name="Frickenhaus S."/>
            <person name="Gonzalez K."/>
            <person name="Herman E.K."/>
            <person name="Lin Y.C."/>
            <person name="Napier J."/>
            <person name="Ogata H."/>
            <person name="Sarno A.F."/>
            <person name="Shmutz J."/>
            <person name="Schroeder D."/>
            <person name="de Vargas C."/>
            <person name="Verret F."/>
            <person name="von Dassow P."/>
            <person name="Valentin K."/>
            <person name="Van de Peer Y."/>
            <person name="Wheeler G."/>
            <person name="Dacks J.B."/>
            <person name="Delwiche C.F."/>
            <person name="Dyhrman S.T."/>
            <person name="Glockner G."/>
            <person name="John U."/>
            <person name="Richards T."/>
            <person name="Worden A.Z."/>
            <person name="Zhang X."/>
            <person name="Grigoriev I.V."/>
            <person name="Allen A.E."/>
            <person name="Bidle K."/>
            <person name="Borodovsky M."/>
            <person name="Bowler C."/>
            <person name="Brownlee C."/>
            <person name="Cock J.M."/>
            <person name="Elias M."/>
            <person name="Gladyshev V.N."/>
            <person name="Groth M."/>
            <person name="Guda C."/>
            <person name="Hadaegh A."/>
            <person name="Iglesias-Rodriguez M.D."/>
            <person name="Jenkins J."/>
            <person name="Jones B.M."/>
            <person name="Lawson T."/>
            <person name="Leese F."/>
            <person name="Lindquist E."/>
            <person name="Lobanov A."/>
            <person name="Lomsadze A."/>
            <person name="Malik S.B."/>
            <person name="Marsh M.E."/>
            <person name="Mackinder L."/>
            <person name="Mock T."/>
            <person name="Mueller-Roeber B."/>
            <person name="Pagarete A."/>
            <person name="Parker M."/>
            <person name="Probert I."/>
            <person name="Quesneville H."/>
            <person name="Raines C."/>
            <person name="Rensing S.A."/>
            <person name="Riano-Pachon D.M."/>
            <person name="Richier S."/>
            <person name="Rokitta S."/>
            <person name="Shiraiwa Y."/>
            <person name="Soanes D.M."/>
            <person name="van der Giezen M."/>
            <person name="Wahlund T.M."/>
            <person name="Williams B."/>
            <person name="Wilson W."/>
            <person name="Wolfe G."/>
            <person name="Wurch L.L."/>
        </authorList>
    </citation>
    <scope>NUCLEOTIDE SEQUENCE</scope>
</reference>
<evidence type="ECO:0000256" key="3">
    <source>
        <dbReference type="ARBA" id="ARBA00025777"/>
    </source>
</evidence>
<dbReference type="Pfam" id="PF12799">
    <property type="entry name" value="LRR_4"/>
    <property type="match status" value="1"/>
</dbReference>
<dbReference type="GO" id="GO:0005634">
    <property type="term" value="C:nucleus"/>
    <property type="evidence" value="ECO:0007669"/>
    <property type="project" value="TreeGrafter"/>
</dbReference>
<evidence type="ECO:0000259" key="4">
    <source>
        <dbReference type="SMART" id="SM00446"/>
    </source>
</evidence>
<dbReference type="InterPro" id="IPR003603">
    <property type="entry name" value="U2A'_phosphoprotein32A_C"/>
</dbReference>
<dbReference type="SMART" id="SM00446">
    <property type="entry name" value="LRRcap"/>
    <property type="match status" value="2"/>
</dbReference>
<name>A0A0D3I1H3_EMIH1</name>
<dbReference type="PANTHER" id="PTHR11375">
    <property type="entry name" value="ACIDIC LEUCINE-RICH NUCLEAR PHOSPHOPROTEIN 32"/>
    <property type="match status" value="1"/>
</dbReference>
<keyword evidence="1" id="KW-0433">Leucine-rich repeat</keyword>
<sequence length="136" mass="14668">MSLEATIAQKTAGTDASEVLELVLDGVKASKVTGLNQFTKLKVLQLNGCGLTSLEEFPTLPNLQRLELADNALSDGLDHLQDAALMHLKASLPSLRELDMEGCAVAEEDAYRETVFEMLPQIKYLDGALAAARLLP</sequence>
<dbReference type="InterPro" id="IPR025875">
    <property type="entry name" value="Leu-rich_rpt_4"/>
</dbReference>
<dbReference type="STRING" id="2903.R1B675"/>
<dbReference type="PaxDb" id="2903-EOD05108"/>
<dbReference type="GeneID" id="17251311"/>
<protein>
    <recommendedName>
        <fullName evidence="4">U2A'/phosphoprotein 32 family A C-terminal domain-containing protein</fullName>
    </recommendedName>
</protein>
<keyword evidence="6" id="KW-1185">Reference proteome</keyword>
<evidence type="ECO:0000313" key="6">
    <source>
        <dbReference type="Proteomes" id="UP000013827"/>
    </source>
</evidence>
<keyword evidence="2" id="KW-0677">Repeat</keyword>
<evidence type="ECO:0000313" key="5">
    <source>
        <dbReference type="EnsemblProtists" id="EOD05108"/>
    </source>
</evidence>
<dbReference type="GO" id="GO:0042393">
    <property type="term" value="F:histone binding"/>
    <property type="evidence" value="ECO:0007669"/>
    <property type="project" value="TreeGrafter"/>
</dbReference>
<evidence type="ECO:0000256" key="1">
    <source>
        <dbReference type="ARBA" id="ARBA00022614"/>
    </source>
</evidence>
<dbReference type="KEGG" id="ehx:EMIHUDRAFT_220187"/>
<dbReference type="Gene3D" id="3.80.10.10">
    <property type="entry name" value="Ribonuclease Inhibitor"/>
    <property type="match status" value="2"/>
</dbReference>
<dbReference type="RefSeq" id="XP_005757537.1">
    <property type="nucleotide sequence ID" value="XM_005757480.1"/>
</dbReference>
<dbReference type="eggNOG" id="KOG2739">
    <property type="taxonomic scope" value="Eukaryota"/>
</dbReference>
<organism evidence="5 6">
    <name type="scientific">Emiliania huxleyi (strain CCMP1516)</name>
    <dbReference type="NCBI Taxonomy" id="280463"/>
    <lineage>
        <taxon>Eukaryota</taxon>
        <taxon>Haptista</taxon>
        <taxon>Haptophyta</taxon>
        <taxon>Prymnesiophyceae</taxon>
        <taxon>Isochrysidales</taxon>
        <taxon>Noelaerhabdaceae</taxon>
        <taxon>Emiliania</taxon>
    </lineage>
</organism>
<proteinExistence type="inferred from homology"/>
<accession>A0A0D3I1H3</accession>
<dbReference type="InterPro" id="IPR032675">
    <property type="entry name" value="LRR_dom_sf"/>
</dbReference>
<comment type="similarity">
    <text evidence="3">Belongs to the ANP32 family.</text>
</comment>
<dbReference type="PANTHER" id="PTHR11375:SF0">
    <property type="entry name" value="ACIDIC LEUCINE-RICH NUCLEAR PHOSPHOPROTEIN 32 FAMILY MEMBER A"/>
    <property type="match status" value="1"/>
</dbReference>
<evidence type="ECO:0000256" key="2">
    <source>
        <dbReference type="ARBA" id="ARBA00022737"/>
    </source>
</evidence>
<dbReference type="AlphaFoldDB" id="A0A0D3I1H3"/>
<reference evidence="5" key="2">
    <citation type="submission" date="2024-10" db="UniProtKB">
        <authorList>
            <consortium name="EnsemblProtists"/>
        </authorList>
    </citation>
    <scope>IDENTIFICATION</scope>
</reference>
<dbReference type="Proteomes" id="UP000013827">
    <property type="component" value="Unassembled WGS sequence"/>
</dbReference>